<comment type="function">
    <text evidence="7">Catalyzes the decarboxylation of four acetate groups of uroporphyrinogen-III to yield coproporphyrinogen-III.</text>
</comment>
<dbReference type="UniPathway" id="UPA00251">
    <property type="reaction ID" value="UER00321"/>
</dbReference>
<dbReference type="Gene3D" id="3.20.20.210">
    <property type="match status" value="1"/>
</dbReference>
<sequence length="346" mass="38803">MSNNKLFLQTLNSQPSDKVPFWYMRQAGRYLPEYMERRKTAGSFLDLCYSPEFAVEVTLQPLRRYQMDAAILFSDILVVPQALGQHLEFRQGEGPVLTPVDTAEKLALLSMEGFHDHLAPVYETVKRLSTEIPETTTLIGFAGAPWTVATYMVQGHGSPDQAAARSMAFQQEDVFERLIDLLITATSEYLIRQIHQGAEVIQLFDTWAGNLPDDQFRKWAIEPVRRIIENIRAVDKDIPVIGFPRGAGCRYPEYISETGVSAVSIDTTMPLEYVRDNIQPLCPVQGNLDPLLLVAGGEALEKRVIEILDTLGNGPFIFNLGHGIVPQTPPENVARVSEIVKAYRKK</sequence>
<evidence type="ECO:0000256" key="2">
    <source>
        <dbReference type="ARBA" id="ARBA00009935"/>
    </source>
</evidence>
<dbReference type="AlphaFoldDB" id="A0A2G4YPK8"/>
<evidence type="ECO:0000256" key="3">
    <source>
        <dbReference type="ARBA" id="ARBA00012288"/>
    </source>
</evidence>
<comment type="caution">
    <text evidence="7">Lacks conserved residue(s) required for the propagation of feature annotation.</text>
</comment>
<feature type="site" description="Transition state stabilizer" evidence="7">
    <location>
        <position position="75"/>
    </location>
</feature>
<evidence type="ECO:0000259" key="8">
    <source>
        <dbReference type="Pfam" id="PF01208"/>
    </source>
</evidence>
<comment type="similarity">
    <text evidence="2 7">Belongs to the uroporphyrinogen decarboxylase family.</text>
</comment>
<keyword evidence="6 7" id="KW-0627">Porphyrin biosynthesis</keyword>
<feature type="binding site" evidence="7">
    <location>
        <position position="206"/>
    </location>
    <ligand>
        <name>substrate</name>
    </ligand>
</feature>
<comment type="subcellular location">
    <subcellularLocation>
        <location evidence="7">Cytoplasm</location>
    </subcellularLocation>
</comment>
<dbReference type="Proteomes" id="UP000229730">
    <property type="component" value="Unassembled WGS sequence"/>
</dbReference>
<evidence type="ECO:0000256" key="7">
    <source>
        <dbReference type="HAMAP-Rule" id="MF_00218"/>
    </source>
</evidence>
<reference evidence="9 10" key="1">
    <citation type="submission" date="2017-10" db="EMBL/GenBank/DDBJ databases">
        <title>Frigbacter circumglobatus gen. nov. sp. nov., isolated from sediment cultured in situ.</title>
        <authorList>
            <person name="Zhao Z."/>
        </authorList>
    </citation>
    <scope>NUCLEOTIDE SEQUENCE [LARGE SCALE GENOMIC DNA]</scope>
    <source>
        <strain evidence="9 10">ZYL</strain>
    </source>
</reference>
<name>A0A2G4YPK8_9PROT</name>
<dbReference type="GO" id="GO:0019353">
    <property type="term" value="P:protoporphyrinogen IX biosynthetic process from glutamate"/>
    <property type="evidence" value="ECO:0007669"/>
    <property type="project" value="TreeGrafter"/>
</dbReference>
<dbReference type="PANTHER" id="PTHR21091">
    <property type="entry name" value="METHYLTETRAHYDROFOLATE:HOMOCYSTEINE METHYLTRANSFERASE RELATED"/>
    <property type="match status" value="1"/>
</dbReference>
<accession>A0A2G4YPK8</accession>
<organism evidence="9 10">
    <name type="scientific">Paremcibacter congregatus</name>
    <dbReference type="NCBI Taxonomy" id="2043170"/>
    <lineage>
        <taxon>Bacteria</taxon>
        <taxon>Pseudomonadati</taxon>
        <taxon>Pseudomonadota</taxon>
        <taxon>Alphaproteobacteria</taxon>
        <taxon>Emcibacterales</taxon>
        <taxon>Emcibacteraceae</taxon>
        <taxon>Paremcibacter</taxon>
    </lineage>
</organism>
<dbReference type="Pfam" id="PF01208">
    <property type="entry name" value="URO-D"/>
    <property type="match status" value="1"/>
</dbReference>
<dbReference type="CDD" id="cd00717">
    <property type="entry name" value="URO-D"/>
    <property type="match status" value="1"/>
</dbReference>
<comment type="caution">
    <text evidence="9">The sequence shown here is derived from an EMBL/GenBank/DDBJ whole genome shotgun (WGS) entry which is preliminary data.</text>
</comment>
<dbReference type="InParanoid" id="A0A2G4YPK8"/>
<dbReference type="RefSeq" id="WP_099474205.1">
    <property type="nucleotide sequence ID" value="NZ_CP041025.1"/>
</dbReference>
<dbReference type="HAMAP" id="MF_00218">
    <property type="entry name" value="URO_D"/>
    <property type="match status" value="1"/>
</dbReference>
<proteinExistence type="inferred from homology"/>
<comment type="pathway">
    <text evidence="1 7">Porphyrin-containing compound metabolism; protoporphyrin-IX biosynthesis; coproporphyrinogen-III from 5-aminolevulinate: step 4/4.</text>
</comment>
<dbReference type="InterPro" id="IPR000257">
    <property type="entry name" value="Uroporphyrinogen_deCOase"/>
</dbReference>
<dbReference type="SUPFAM" id="SSF51726">
    <property type="entry name" value="UROD/MetE-like"/>
    <property type="match status" value="1"/>
</dbReference>
<feature type="binding site" evidence="7">
    <location>
        <position position="322"/>
    </location>
    <ligand>
        <name>substrate</name>
    </ligand>
</feature>
<dbReference type="InterPro" id="IPR006361">
    <property type="entry name" value="Uroporphyrinogen_deCO2ase_HemE"/>
</dbReference>
<feature type="binding site" evidence="7">
    <location>
        <position position="151"/>
    </location>
    <ligand>
        <name>substrate</name>
    </ligand>
</feature>
<evidence type="ECO:0000313" key="10">
    <source>
        <dbReference type="Proteomes" id="UP000229730"/>
    </source>
</evidence>
<feature type="binding site" evidence="7">
    <location>
        <position position="75"/>
    </location>
    <ligand>
        <name>substrate</name>
    </ligand>
</feature>
<evidence type="ECO:0000313" key="9">
    <source>
        <dbReference type="EMBL" id="PHZ84245.1"/>
    </source>
</evidence>
<dbReference type="NCBIfam" id="TIGR01464">
    <property type="entry name" value="hemE"/>
    <property type="match status" value="1"/>
</dbReference>
<comment type="catalytic activity">
    <reaction evidence="7">
        <text>uroporphyrinogen III + 4 H(+) = coproporphyrinogen III + 4 CO2</text>
        <dbReference type="Rhea" id="RHEA:19865"/>
        <dbReference type="ChEBI" id="CHEBI:15378"/>
        <dbReference type="ChEBI" id="CHEBI:16526"/>
        <dbReference type="ChEBI" id="CHEBI:57308"/>
        <dbReference type="ChEBI" id="CHEBI:57309"/>
        <dbReference type="EC" id="4.1.1.37"/>
    </reaction>
</comment>
<dbReference type="EC" id="4.1.1.37" evidence="3 7"/>
<dbReference type="InterPro" id="IPR038071">
    <property type="entry name" value="UROD/MetE-like_sf"/>
</dbReference>
<dbReference type="PANTHER" id="PTHR21091:SF169">
    <property type="entry name" value="UROPORPHYRINOGEN DECARBOXYLASE"/>
    <property type="match status" value="1"/>
</dbReference>
<dbReference type="FunCoup" id="A0A2G4YPK8">
    <property type="interactions" value="554"/>
</dbReference>
<dbReference type="EMBL" id="PDEM01000025">
    <property type="protein sequence ID" value="PHZ84245.1"/>
    <property type="molecule type" value="Genomic_DNA"/>
</dbReference>
<dbReference type="GO" id="GO:0004853">
    <property type="term" value="F:uroporphyrinogen decarboxylase activity"/>
    <property type="evidence" value="ECO:0007669"/>
    <property type="project" value="UniProtKB-UniRule"/>
</dbReference>
<evidence type="ECO:0000256" key="6">
    <source>
        <dbReference type="ARBA" id="ARBA00023244"/>
    </source>
</evidence>
<keyword evidence="5 7" id="KW-0456">Lyase</keyword>
<keyword evidence="10" id="KW-1185">Reference proteome</keyword>
<keyword evidence="4 7" id="KW-0210">Decarboxylase</keyword>
<feature type="domain" description="Uroporphyrinogen decarboxylase (URO-D)" evidence="8">
    <location>
        <begin position="3"/>
        <end position="343"/>
    </location>
</feature>
<gene>
    <name evidence="7" type="primary">hemE</name>
    <name evidence="9" type="ORF">CRD36_13725</name>
</gene>
<evidence type="ECO:0000256" key="5">
    <source>
        <dbReference type="ARBA" id="ARBA00023239"/>
    </source>
</evidence>
<protein>
    <recommendedName>
        <fullName evidence="3 7">Uroporphyrinogen decarboxylase</fullName>
        <shortName evidence="7">UPD</shortName>
        <shortName evidence="7">URO-D</shortName>
        <ecNumber evidence="3 7">4.1.1.37</ecNumber>
    </recommendedName>
</protein>
<keyword evidence="7" id="KW-0963">Cytoplasm</keyword>
<comment type="subunit">
    <text evidence="7">Homodimer.</text>
</comment>
<evidence type="ECO:0000256" key="4">
    <source>
        <dbReference type="ARBA" id="ARBA00022793"/>
    </source>
</evidence>
<feature type="binding site" evidence="7">
    <location>
        <begin position="25"/>
        <end position="29"/>
    </location>
    <ligand>
        <name>substrate</name>
    </ligand>
</feature>
<dbReference type="OrthoDB" id="9806656at2"/>
<evidence type="ECO:0000256" key="1">
    <source>
        <dbReference type="ARBA" id="ARBA00004804"/>
    </source>
</evidence>
<dbReference type="GO" id="GO:0005829">
    <property type="term" value="C:cytosol"/>
    <property type="evidence" value="ECO:0007669"/>
    <property type="project" value="TreeGrafter"/>
</dbReference>